<sequence>MKNEKRVQMHTELYNRNVRIFEKEHRGTCTKCNKKIADGETIHLGYDKQYELAYVCDNCSKNLATIIVRHLYKKELYIKPNNKAKLWRFMDLAKYISLIQSKSLFFARADTFEDPFECAKGYKNLEYKWNACYAGFCWGAITSLENLPDIKKTYSEKEALTEANRLLKQLKDLSRKERQNTFICCWHENEFESEAMWKLYSNNSSQGVAIQTTYERLYMALDKDPDIDIGKINYIDFENHLCGVNGSFWYKRKSFEHEKEVRAVVKLFPKKELVQSVMKPINLDVLIENIYVSPTSPKWFRDLVIDINIKYGVEKEVFHSTLDKEPFY</sequence>
<comment type="caution">
    <text evidence="1">The sequence shown here is derived from an EMBL/GenBank/DDBJ whole genome shotgun (WGS) entry which is preliminary data.</text>
</comment>
<name>A0ABN0CQZ4_9BACE</name>
<organism evidence="1 2">
    <name type="scientific">Bacteroides clarus YIT 12056</name>
    <dbReference type="NCBI Taxonomy" id="762984"/>
    <lineage>
        <taxon>Bacteria</taxon>
        <taxon>Pseudomonadati</taxon>
        <taxon>Bacteroidota</taxon>
        <taxon>Bacteroidia</taxon>
        <taxon>Bacteroidales</taxon>
        <taxon>Bacteroidaceae</taxon>
        <taxon>Bacteroides</taxon>
    </lineage>
</organism>
<protein>
    <recommendedName>
        <fullName evidence="3">DUF2971 domain-containing protein</fullName>
    </recommendedName>
</protein>
<evidence type="ECO:0000313" key="1">
    <source>
        <dbReference type="EMBL" id="EGF53411.1"/>
    </source>
</evidence>
<dbReference type="RefSeq" id="WP_009121115.1">
    <property type="nucleotide sequence ID" value="NZ_FQWK01000004.1"/>
</dbReference>
<reference evidence="1 2" key="1">
    <citation type="submission" date="2011-02" db="EMBL/GenBank/DDBJ databases">
        <authorList>
            <person name="Weinstock G."/>
            <person name="Sodergren E."/>
            <person name="Clifton S."/>
            <person name="Fulton L."/>
            <person name="Fulton B."/>
            <person name="Courtney L."/>
            <person name="Fronick C."/>
            <person name="Harrison M."/>
            <person name="Strong C."/>
            <person name="Farmer C."/>
            <person name="Delahaunty K."/>
            <person name="Markovic C."/>
            <person name="Hall O."/>
            <person name="Minx P."/>
            <person name="Tomlinson C."/>
            <person name="Mitreva M."/>
            <person name="Hou S."/>
            <person name="Chen J."/>
            <person name="Wollam A."/>
            <person name="Pepin K.H."/>
            <person name="Johnson M."/>
            <person name="Bhonagiri V."/>
            <person name="Zhang X."/>
            <person name="Suruliraj S."/>
            <person name="Warren W."/>
            <person name="Chinwalla A."/>
            <person name="Mardis E.R."/>
            <person name="Wilson R.K."/>
        </authorList>
    </citation>
    <scope>NUCLEOTIDE SEQUENCE [LARGE SCALE GENOMIC DNA]</scope>
    <source>
        <strain evidence="1 2">YIT 12056</strain>
    </source>
</reference>
<accession>A0ABN0CQZ4</accession>
<evidence type="ECO:0008006" key="3">
    <source>
        <dbReference type="Google" id="ProtNLM"/>
    </source>
</evidence>
<dbReference type="EMBL" id="AFBM01000008">
    <property type="protein sequence ID" value="EGF53411.1"/>
    <property type="molecule type" value="Genomic_DNA"/>
</dbReference>
<keyword evidence="2" id="KW-1185">Reference proteome</keyword>
<proteinExistence type="predicted"/>
<gene>
    <name evidence="1" type="ORF">HMPREF9445_00927</name>
</gene>
<dbReference type="Proteomes" id="UP000010321">
    <property type="component" value="Unassembled WGS sequence"/>
</dbReference>
<evidence type="ECO:0000313" key="2">
    <source>
        <dbReference type="Proteomes" id="UP000010321"/>
    </source>
</evidence>